<keyword evidence="1" id="KW-0732">Signal</keyword>
<accession>A0A7X5ZKQ1</accession>
<comment type="caution">
    <text evidence="2">The sequence shown here is derived from an EMBL/GenBank/DDBJ whole genome shotgun (WGS) entry which is preliminary data.</text>
</comment>
<feature type="signal peptide" evidence="1">
    <location>
        <begin position="1"/>
        <end position="26"/>
    </location>
</feature>
<evidence type="ECO:0000313" key="2">
    <source>
        <dbReference type="EMBL" id="NII08885.1"/>
    </source>
</evidence>
<sequence>MGNSKAWAFAAITAAAMMSGTGKASAPTPSGSFAMMAATSNCPADTSGDQNTCYMTNLDQALKAVTNLQTAGVEYFMLPSATTAETELMASAIEARGGKFLTMERWTFEDAVNKGAGTFSCDSYTANRINALLVPLKKQHPDSFFGLELKDEPPSSTHSNLGSMVACVRAQPLLSDLKIFVNLVPVNANDASLNGPKSPEDIPDALKPIDIGIDCNSNTLVDRTKFNAMVARYTDHVISALDKIKPDYIAYDIYPFNAALDSCTTAREQLMTANASIIAQQANVRGVIPIAFLQNVQQAVPTGSPYDPRHASFHELRWFAAWFYAFGGRGTANFLSHDWEQYFGMLDASNNPRDIAIEQQSVFGFTHQVQDALGGYTYVDFVAPWLGVPTAAVVGWLPAQNIMASEFTNPDNGSNIVVFVNRNNGPTPITLVGLNKWRTKIEKLNFWTGLWETVGQSTNAISVDFGDMPAAVYRLTD</sequence>
<keyword evidence="3" id="KW-1185">Reference proteome</keyword>
<evidence type="ECO:0000256" key="1">
    <source>
        <dbReference type="SAM" id="SignalP"/>
    </source>
</evidence>
<protein>
    <submittedName>
        <fullName evidence="2">Uncharacterized protein</fullName>
    </submittedName>
</protein>
<dbReference type="AlphaFoldDB" id="A0A7X5ZKQ1"/>
<name>A0A7X5ZKQ1_9GAMM</name>
<evidence type="ECO:0000313" key="3">
    <source>
        <dbReference type="Proteomes" id="UP000490980"/>
    </source>
</evidence>
<feature type="chain" id="PRO_5030648106" evidence="1">
    <location>
        <begin position="27"/>
        <end position="477"/>
    </location>
</feature>
<gene>
    <name evidence="2" type="ORF">HBF25_21080</name>
</gene>
<dbReference type="EMBL" id="JAARLZ010000016">
    <property type="protein sequence ID" value="NII08885.1"/>
    <property type="molecule type" value="Genomic_DNA"/>
</dbReference>
<proteinExistence type="predicted"/>
<dbReference type="RefSeq" id="WP_166952528.1">
    <property type="nucleotide sequence ID" value="NZ_JAARLZ010000016.1"/>
</dbReference>
<organism evidence="2 3">
    <name type="scientific">Luteibacter anthropi</name>
    <dbReference type="NCBI Taxonomy" id="564369"/>
    <lineage>
        <taxon>Bacteria</taxon>
        <taxon>Pseudomonadati</taxon>
        <taxon>Pseudomonadota</taxon>
        <taxon>Gammaproteobacteria</taxon>
        <taxon>Lysobacterales</taxon>
        <taxon>Rhodanobacteraceae</taxon>
        <taxon>Luteibacter</taxon>
    </lineage>
</organism>
<reference evidence="2 3" key="1">
    <citation type="submission" date="2020-03" db="EMBL/GenBank/DDBJ databases">
        <authorList>
            <person name="Lai Q."/>
        </authorList>
    </citation>
    <scope>NUCLEOTIDE SEQUENCE [LARGE SCALE GENOMIC DNA]</scope>
    <source>
        <strain evidence="2 3">CCUG 25036</strain>
    </source>
</reference>
<dbReference type="Proteomes" id="UP000490980">
    <property type="component" value="Unassembled WGS sequence"/>
</dbReference>